<gene>
    <name evidence="6" type="ORF">QJS10_CPA09g01203</name>
</gene>
<sequence length="561" mass="61254">MDLHIQDLLSRLHEQFGIGPGLGPSSATSLTNSKSLPQPFITSLSRAAAALDRTDPWRRLRPNHLFSVRVGKDADWPSKKQPFPVAQFIGGDGGDLAVHLYRSESDALKSTAPRATLRVPHVEVLRITFDAERCPVFDVARCASNGGLWFRNPTLEELKFAYAVVKAVSLVHPLLVLRRVSEGRTVAAFEPFVETVDVHWPPEVANAEYDFVAVTVSHPPGQSYEEAAAAKPPVSIPAIKYVDPPEDAQQDSPPRVSNARVCAMCDKEVRKERALCCGRCRAVVYCGATCQKQHWKETHKAKCGLYKAMMEREEELNMSNTFAFPTSIVDDDTTHDHHPLVVSTHAVLSGWTEYYKLRSLPTSSPVAVILSHALTVYHVLTALCVMSKDRLAKAKEVVLHYIGPECELDCMRAFAELGRLLQSLGGGGGGLHVVMVGPEVPSGLSETTITGRVRASFTRGLYQDEEAYLPPAHVVVGLNCGFERYASWGGAAEVVKAKGTPGFFTERSEIACANAKQVLRGVGVQVTHPVAPNPFRSPVRVQSPSDNLPAFDNGFVFGVNT</sequence>
<dbReference type="PROSITE" id="PS01360">
    <property type="entry name" value="ZF_MYND_1"/>
    <property type="match status" value="1"/>
</dbReference>
<name>A0AAV9E926_ACOCL</name>
<evidence type="ECO:0000256" key="4">
    <source>
        <dbReference type="PROSITE-ProRule" id="PRU00134"/>
    </source>
</evidence>
<evidence type="ECO:0000313" key="6">
    <source>
        <dbReference type="EMBL" id="KAK1309465.1"/>
    </source>
</evidence>
<dbReference type="PANTHER" id="PTHR47570">
    <property type="entry name" value="ZINC ION BINDING PROTEIN"/>
    <property type="match status" value="1"/>
</dbReference>
<dbReference type="GO" id="GO:0008270">
    <property type="term" value="F:zinc ion binding"/>
    <property type="evidence" value="ECO:0007669"/>
    <property type="project" value="UniProtKB-KW"/>
</dbReference>
<accession>A0AAV9E926</accession>
<dbReference type="Gene3D" id="6.10.140.2220">
    <property type="match status" value="1"/>
</dbReference>
<reference evidence="6" key="2">
    <citation type="submission" date="2023-06" db="EMBL/GenBank/DDBJ databases">
        <authorList>
            <person name="Ma L."/>
            <person name="Liu K.-W."/>
            <person name="Li Z."/>
            <person name="Hsiao Y.-Y."/>
            <person name="Qi Y."/>
            <person name="Fu T."/>
            <person name="Tang G."/>
            <person name="Zhang D."/>
            <person name="Sun W.-H."/>
            <person name="Liu D.-K."/>
            <person name="Li Y."/>
            <person name="Chen G.-Z."/>
            <person name="Liu X.-D."/>
            <person name="Liao X.-Y."/>
            <person name="Jiang Y.-T."/>
            <person name="Yu X."/>
            <person name="Hao Y."/>
            <person name="Huang J."/>
            <person name="Zhao X.-W."/>
            <person name="Ke S."/>
            <person name="Chen Y.-Y."/>
            <person name="Wu W.-L."/>
            <person name="Hsu J.-L."/>
            <person name="Lin Y.-F."/>
            <person name="Huang M.-D."/>
            <person name="Li C.-Y."/>
            <person name="Huang L."/>
            <person name="Wang Z.-W."/>
            <person name="Zhao X."/>
            <person name="Zhong W.-Y."/>
            <person name="Peng D.-H."/>
            <person name="Ahmad S."/>
            <person name="Lan S."/>
            <person name="Zhang J.-S."/>
            <person name="Tsai W.-C."/>
            <person name="Van De Peer Y."/>
            <person name="Liu Z.-J."/>
        </authorList>
    </citation>
    <scope>NUCLEOTIDE SEQUENCE</scope>
    <source>
        <strain evidence="6">CP</strain>
        <tissue evidence="6">Leaves</tissue>
    </source>
</reference>
<feature type="domain" description="MYND-type" evidence="5">
    <location>
        <begin position="262"/>
        <end position="303"/>
    </location>
</feature>
<comment type="caution">
    <text evidence="6">The sequence shown here is derived from an EMBL/GenBank/DDBJ whole genome shotgun (WGS) entry which is preliminary data.</text>
</comment>
<evidence type="ECO:0000256" key="3">
    <source>
        <dbReference type="ARBA" id="ARBA00022833"/>
    </source>
</evidence>
<dbReference type="PROSITE" id="PS50865">
    <property type="entry name" value="ZF_MYND_2"/>
    <property type="match status" value="1"/>
</dbReference>
<dbReference type="SUPFAM" id="SSF144232">
    <property type="entry name" value="HIT/MYND zinc finger-like"/>
    <property type="match status" value="1"/>
</dbReference>
<dbReference type="PANTHER" id="PTHR47570:SF2">
    <property type="entry name" value="MYND-TYPE DOMAIN-CONTAINING PROTEIN"/>
    <property type="match status" value="1"/>
</dbReference>
<keyword evidence="1" id="KW-0479">Metal-binding</keyword>
<keyword evidence="7" id="KW-1185">Reference proteome</keyword>
<dbReference type="EMBL" id="JAUJYO010000009">
    <property type="protein sequence ID" value="KAK1309465.1"/>
    <property type="molecule type" value="Genomic_DNA"/>
</dbReference>
<dbReference type="Pfam" id="PF01753">
    <property type="entry name" value="zf-MYND"/>
    <property type="match status" value="1"/>
</dbReference>
<evidence type="ECO:0000313" key="7">
    <source>
        <dbReference type="Proteomes" id="UP001180020"/>
    </source>
</evidence>
<dbReference type="AlphaFoldDB" id="A0AAV9E926"/>
<dbReference type="Pfam" id="PF20179">
    <property type="entry name" value="MSS51_C"/>
    <property type="match status" value="1"/>
</dbReference>
<dbReference type="InterPro" id="IPR046824">
    <property type="entry name" value="Mss51-like_C"/>
</dbReference>
<dbReference type="InterPro" id="IPR002893">
    <property type="entry name" value="Znf_MYND"/>
</dbReference>
<organism evidence="6 7">
    <name type="scientific">Acorus calamus</name>
    <name type="common">Sweet flag</name>
    <dbReference type="NCBI Taxonomy" id="4465"/>
    <lineage>
        <taxon>Eukaryota</taxon>
        <taxon>Viridiplantae</taxon>
        <taxon>Streptophyta</taxon>
        <taxon>Embryophyta</taxon>
        <taxon>Tracheophyta</taxon>
        <taxon>Spermatophyta</taxon>
        <taxon>Magnoliopsida</taxon>
        <taxon>Liliopsida</taxon>
        <taxon>Acoraceae</taxon>
        <taxon>Acorus</taxon>
    </lineage>
</organism>
<proteinExistence type="predicted"/>
<dbReference type="Proteomes" id="UP001180020">
    <property type="component" value="Unassembled WGS sequence"/>
</dbReference>
<keyword evidence="3" id="KW-0862">Zinc</keyword>
<evidence type="ECO:0000256" key="2">
    <source>
        <dbReference type="ARBA" id="ARBA00022771"/>
    </source>
</evidence>
<protein>
    <recommendedName>
        <fullName evidence="5">MYND-type domain-containing protein</fullName>
    </recommendedName>
</protein>
<evidence type="ECO:0000256" key="1">
    <source>
        <dbReference type="ARBA" id="ARBA00022723"/>
    </source>
</evidence>
<reference evidence="6" key="1">
    <citation type="journal article" date="2023" name="Nat. Commun.">
        <title>Diploid and tetraploid genomes of Acorus and the evolution of monocots.</title>
        <authorList>
            <person name="Ma L."/>
            <person name="Liu K.W."/>
            <person name="Li Z."/>
            <person name="Hsiao Y.Y."/>
            <person name="Qi Y."/>
            <person name="Fu T."/>
            <person name="Tang G.D."/>
            <person name="Zhang D."/>
            <person name="Sun W.H."/>
            <person name="Liu D.K."/>
            <person name="Li Y."/>
            <person name="Chen G.Z."/>
            <person name="Liu X.D."/>
            <person name="Liao X.Y."/>
            <person name="Jiang Y.T."/>
            <person name="Yu X."/>
            <person name="Hao Y."/>
            <person name="Huang J."/>
            <person name="Zhao X.W."/>
            <person name="Ke S."/>
            <person name="Chen Y.Y."/>
            <person name="Wu W.L."/>
            <person name="Hsu J.L."/>
            <person name="Lin Y.F."/>
            <person name="Huang M.D."/>
            <person name="Li C.Y."/>
            <person name="Huang L."/>
            <person name="Wang Z.W."/>
            <person name="Zhao X."/>
            <person name="Zhong W.Y."/>
            <person name="Peng D.H."/>
            <person name="Ahmad S."/>
            <person name="Lan S."/>
            <person name="Zhang J.S."/>
            <person name="Tsai W.C."/>
            <person name="Van de Peer Y."/>
            <person name="Liu Z.J."/>
        </authorList>
    </citation>
    <scope>NUCLEOTIDE SEQUENCE</scope>
    <source>
        <strain evidence="6">CP</strain>
    </source>
</reference>
<keyword evidence="2 4" id="KW-0863">Zinc-finger</keyword>
<evidence type="ECO:0000259" key="5">
    <source>
        <dbReference type="PROSITE" id="PS50865"/>
    </source>
</evidence>